<evidence type="ECO:0000256" key="4">
    <source>
        <dbReference type="ARBA" id="ARBA00005359"/>
    </source>
</evidence>
<dbReference type="NCBIfam" id="NF003652">
    <property type="entry name" value="PRK05286.2-5"/>
    <property type="match status" value="1"/>
</dbReference>
<feature type="binding site" evidence="11">
    <location>
        <position position="257"/>
    </location>
    <ligand>
        <name>FMN</name>
        <dbReference type="ChEBI" id="CHEBI:58210"/>
    </ligand>
</feature>
<evidence type="ECO:0000256" key="10">
    <source>
        <dbReference type="ARBA" id="ARBA00048639"/>
    </source>
</evidence>
<dbReference type="InterPro" id="IPR013785">
    <property type="entry name" value="Aldolase_TIM"/>
</dbReference>
<evidence type="ECO:0000259" key="12">
    <source>
        <dbReference type="Pfam" id="PF01180"/>
    </source>
</evidence>
<evidence type="ECO:0000256" key="2">
    <source>
        <dbReference type="ARBA" id="ARBA00004370"/>
    </source>
</evidence>
<dbReference type="SUPFAM" id="SSF51395">
    <property type="entry name" value="FMN-linked oxidoreductases"/>
    <property type="match status" value="1"/>
</dbReference>
<evidence type="ECO:0000256" key="6">
    <source>
        <dbReference type="ARBA" id="ARBA00022643"/>
    </source>
</evidence>
<dbReference type="GO" id="GO:0005737">
    <property type="term" value="C:cytoplasm"/>
    <property type="evidence" value="ECO:0007669"/>
    <property type="project" value="InterPro"/>
</dbReference>
<proteinExistence type="inferred from homology"/>
<keyword evidence="9 11" id="KW-0472">Membrane</keyword>
<dbReference type="CDD" id="cd04738">
    <property type="entry name" value="DHOD_2_like"/>
    <property type="match status" value="1"/>
</dbReference>
<dbReference type="InterPro" id="IPR001295">
    <property type="entry name" value="Dihydroorotate_DH_CS"/>
</dbReference>
<dbReference type="Gene3D" id="3.20.20.70">
    <property type="entry name" value="Aldolase class I"/>
    <property type="match status" value="1"/>
</dbReference>
<dbReference type="STRING" id="1610493.RPIT_06175"/>
<keyword evidence="5 11" id="KW-0285">Flavoprotein</keyword>
<dbReference type="Pfam" id="PF01180">
    <property type="entry name" value="DHO_dh"/>
    <property type="match status" value="1"/>
</dbReference>
<feature type="binding site" evidence="11">
    <location>
        <position position="154"/>
    </location>
    <ligand>
        <name>FMN</name>
        <dbReference type="ChEBI" id="CHEBI:58210"/>
    </ligand>
</feature>
<feature type="binding site" evidence="11">
    <location>
        <position position="187"/>
    </location>
    <ligand>
        <name>substrate</name>
    </ligand>
</feature>
<dbReference type="NCBIfam" id="TIGR01036">
    <property type="entry name" value="pyrD_sub2"/>
    <property type="match status" value="1"/>
</dbReference>
<comment type="function">
    <text evidence="1 11">Catalyzes the conversion of dihydroorotate to orotate with quinone as electron acceptor.</text>
</comment>
<feature type="binding site" evidence="11">
    <location>
        <begin position="119"/>
        <end position="123"/>
    </location>
    <ligand>
        <name>substrate</name>
    </ligand>
</feature>
<sequence length="351" mass="36291">MGRPVITSGLRTGYHLVRSGLFRYGGGDPERAHEAMIGWLGRLPATTRATVRAPVDVAGIRFPNRVGLAAGMDKDGTAAAAWTRFGFGFAELGTVTALPQPGNPKPRIFRAVASQGIVNRMGFNNHGAGALAETLRAKGVARGNRALGIPLGISIGKSKVTPLEGAVDDYLTSLRALAPLADYVAVNVSSPNTPGLRALQSARELAQLLSALTSEAAALSPRPVPIFVKLAPDLVGDDFAETMAAINHSAVAGVIATNTTLARDGLAPSDRGLVDEPGGLSGRPLTRRALEFVEAVAGATDRPVMGVGGIMSPADGARMFGAGATLLQIYTGFIYEGPALVRGLNELEGNP</sequence>
<evidence type="ECO:0000256" key="5">
    <source>
        <dbReference type="ARBA" id="ARBA00022630"/>
    </source>
</evidence>
<dbReference type="EC" id="1.3.5.2" evidence="11"/>
<dbReference type="PANTHER" id="PTHR48109:SF4">
    <property type="entry name" value="DIHYDROOROTATE DEHYDROGENASE (QUINONE), MITOCHONDRIAL"/>
    <property type="match status" value="1"/>
</dbReference>
<accession>A0A1Q2CEF1</accession>
<keyword evidence="7 11" id="KW-0665">Pyrimidine biosynthesis</keyword>
<evidence type="ECO:0000256" key="3">
    <source>
        <dbReference type="ARBA" id="ARBA00005161"/>
    </source>
</evidence>
<name>A0A1Q2CEF1_9ACTN</name>
<keyword evidence="14" id="KW-1185">Reference proteome</keyword>
<comment type="similarity">
    <text evidence="4 11">Belongs to the dihydroorotate dehydrogenase family. Type 2 subfamily.</text>
</comment>
<protein>
    <recommendedName>
        <fullName evidence="11">Dihydroorotate dehydrogenase (quinone)</fullName>
        <ecNumber evidence="11">1.3.5.2</ecNumber>
    </recommendedName>
    <alternativeName>
        <fullName evidence="11">DHOdehase</fullName>
        <shortName evidence="11">DHOD</shortName>
        <shortName evidence="11">DHODase</shortName>
    </alternativeName>
    <alternativeName>
        <fullName evidence="11">Dihydroorotate oxidase</fullName>
    </alternativeName>
</protein>
<feature type="binding site" evidence="11">
    <location>
        <begin position="70"/>
        <end position="74"/>
    </location>
    <ligand>
        <name>FMN</name>
        <dbReference type="ChEBI" id="CHEBI:58210"/>
    </ligand>
</feature>
<dbReference type="EMBL" id="CP019605">
    <property type="protein sequence ID" value="AQP44450.1"/>
    <property type="molecule type" value="Genomic_DNA"/>
</dbReference>
<dbReference type="GO" id="GO:0006207">
    <property type="term" value="P:'de novo' pyrimidine nucleobase biosynthetic process"/>
    <property type="evidence" value="ECO:0007669"/>
    <property type="project" value="UniProtKB-UniRule"/>
</dbReference>
<evidence type="ECO:0000256" key="9">
    <source>
        <dbReference type="ARBA" id="ARBA00023136"/>
    </source>
</evidence>
<evidence type="ECO:0000256" key="11">
    <source>
        <dbReference type="HAMAP-Rule" id="MF_00225"/>
    </source>
</evidence>
<feature type="binding site" evidence="11">
    <location>
        <position position="187"/>
    </location>
    <ligand>
        <name>FMN</name>
        <dbReference type="ChEBI" id="CHEBI:58210"/>
    </ligand>
</feature>
<comment type="pathway">
    <text evidence="3 11">Pyrimidine metabolism; UMP biosynthesis via de novo pathway; orotate from (S)-dihydroorotate (quinone route): step 1/1.</text>
</comment>
<dbReference type="InterPro" id="IPR050074">
    <property type="entry name" value="DHO_dehydrogenase"/>
</dbReference>
<evidence type="ECO:0000313" key="14">
    <source>
        <dbReference type="Proteomes" id="UP000188324"/>
    </source>
</evidence>
<dbReference type="Proteomes" id="UP000188324">
    <property type="component" value="Chromosome"/>
</dbReference>
<dbReference type="HAMAP" id="MF_00225">
    <property type="entry name" value="DHO_dh_type2"/>
    <property type="match status" value="1"/>
</dbReference>
<gene>
    <name evidence="11" type="primary">pyrD</name>
    <name evidence="13" type="ORF">RPIT_06175</name>
</gene>
<dbReference type="PANTHER" id="PTHR48109">
    <property type="entry name" value="DIHYDROOROTATE DEHYDROGENASE (QUINONE), MITOCHONDRIAL-RELATED"/>
    <property type="match status" value="1"/>
</dbReference>
<dbReference type="GO" id="GO:0044205">
    <property type="term" value="P:'de novo' UMP biosynthetic process"/>
    <property type="evidence" value="ECO:0007669"/>
    <property type="project" value="UniProtKB-UniRule"/>
</dbReference>
<dbReference type="PROSITE" id="PS00911">
    <property type="entry name" value="DHODEHASE_1"/>
    <property type="match status" value="1"/>
</dbReference>
<comment type="subcellular location">
    <subcellularLocation>
        <location evidence="11">Cell membrane</location>
        <topology evidence="11">Peripheral membrane protein</topology>
    </subcellularLocation>
    <subcellularLocation>
        <location evidence="2">Membrane</location>
    </subcellularLocation>
</comment>
<dbReference type="GO" id="GO:0106430">
    <property type="term" value="F:dihydroorotate dehydrogenase (quinone) activity"/>
    <property type="evidence" value="ECO:0007669"/>
    <property type="project" value="UniProtKB-EC"/>
</dbReference>
<comment type="subunit">
    <text evidence="11">Monomer.</text>
</comment>
<evidence type="ECO:0000313" key="13">
    <source>
        <dbReference type="EMBL" id="AQP44450.1"/>
    </source>
</evidence>
<feature type="binding site" evidence="11">
    <location>
        <position position="74"/>
    </location>
    <ligand>
        <name>substrate</name>
    </ligand>
</feature>
<feature type="domain" description="Dihydroorotate dehydrogenase catalytic" evidence="12">
    <location>
        <begin position="55"/>
        <end position="342"/>
    </location>
</feature>
<comment type="cofactor">
    <cofactor evidence="11">
        <name>FMN</name>
        <dbReference type="ChEBI" id="CHEBI:58210"/>
    </cofactor>
    <text evidence="11">Binds 1 FMN per subunit.</text>
</comment>
<feature type="binding site" evidence="11">
    <location>
        <begin position="330"/>
        <end position="331"/>
    </location>
    <ligand>
        <name>FMN</name>
        <dbReference type="ChEBI" id="CHEBI:58210"/>
    </ligand>
</feature>
<keyword evidence="6 11" id="KW-0288">FMN</keyword>
<feature type="binding site" evidence="11">
    <location>
        <position position="309"/>
    </location>
    <ligand>
        <name>FMN</name>
        <dbReference type="ChEBI" id="CHEBI:58210"/>
    </ligand>
</feature>
<dbReference type="InterPro" id="IPR005720">
    <property type="entry name" value="Dihydroorotate_DH_cat"/>
</dbReference>
<feature type="binding site" evidence="11">
    <location>
        <begin position="258"/>
        <end position="259"/>
    </location>
    <ligand>
        <name>substrate</name>
    </ligand>
</feature>
<dbReference type="AlphaFoldDB" id="A0A1Q2CEF1"/>
<organism evidence="13 14">
    <name type="scientific">Tessaracoccus flavus</name>
    <dbReference type="NCBI Taxonomy" id="1610493"/>
    <lineage>
        <taxon>Bacteria</taxon>
        <taxon>Bacillati</taxon>
        <taxon>Actinomycetota</taxon>
        <taxon>Actinomycetes</taxon>
        <taxon>Propionibacteriales</taxon>
        <taxon>Propionibacteriaceae</taxon>
        <taxon>Tessaracoccus</taxon>
    </lineage>
</organism>
<evidence type="ECO:0000256" key="7">
    <source>
        <dbReference type="ARBA" id="ARBA00022975"/>
    </source>
</evidence>
<feature type="binding site" evidence="11">
    <location>
        <position position="94"/>
    </location>
    <ligand>
        <name>FMN</name>
        <dbReference type="ChEBI" id="CHEBI:58210"/>
    </ligand>
</feature>
<evidence type="ECO:0000256" key="1">
    <source>
        <dbReference type="ARBA" id="ARBA00003125"/>
    </source>
</evidence>
<dbReference type="KEGG" id="tfl:RPIT_06175"/>
<dbReference type="UniPathway" id="UPA00070">
    <property type="reaction ID" value="UER00946"/>
</dbReference>
<comment type="catalytic activity">
    <reaction evidence="10 11">
        <text>(S)-dihydroorotate + a quinone = orotate + a quinol</text>
        <dbReference type="Rhea" id="RHEA:30187"/>
        <dbReference type="ChEBI" id="CHEBI:24646"/>
        <dbReference type="ChEBI" id="CHEBI:30839"/>
        <dbReference type="ChEBI" id="CHEBI:30864"/>
        <dbReference type="ChEBI" id="CHEBI:132124"/>
        <dbReference type="EC" id="1.3.5.2"/>
    </reaction>
</comment>
<feature type="binding site" evidence="11">
    <location>
        <position position="282"/>
    </location>
    <ligand>
        <name>FMN</name>
        <dbReference type="ChEBI" id="CHEBI:58210"/>
    </ligand>
</feature>
<keyword evidence="11" id="KW-1003">Cell membrane</keyword>
<dbReference type="GO" id="GO:0005886">
    <property type="term" value="C:plasma membrane"/>
    <property type="evidence" value="ECO:0007669"/>
    <property type="project" value="UniProtKB-SubCell"/>
</dbReference>
<feature type="active site" description="Nucleophile" evidence="11">
    <location>
        <position position="190"/>
    </location>
</feature>
<reference evidence="13 14" key="1">
    <citation type="journal article" date="2016" name="Int. J. Syst. Evol. Microbiol.">
        <title>Tessaracoccus flavus sp. nov., isolated from the drainage system of a lindane-producing factory.</title>
        <authorList>
            <person name="Kumari R."/>
            <person name="Singh P."/>
            <person name="Schumann P."/>
            <person name="Lal R."/>
        </authorList>
    </citation>
    <scope>NUCLEOTIDE SEQUENCE [LARGE SCALE GENOMIC DNA]</scope>
    <source>
        <strain evidence="13 14">RP1T</strain>
    </source>
</reference>
<feature type="binding site" evidence="11">
    <location>
        <position position="192"/>
    </location>
    <ligand>
        <name>substrate</name>
    </ligand>
</feature>
<dbReference type="InterPro" id="IPR012135">
    <property type="entry name" value="Dihydroorotate_DH_1_2"/>
</dbReference>
<evidence type="ECO:0000256" key="8">
    <source>
        <dbReference type="ARBA" id="ARBA00023002"/>
    </source>
</evidence>
<dbReference type="InterPro" id="IPR005719">
    <property type="entry name" value="Dihydroorotate_DH_2"/>
</dbReference>
<keyword evidence="8 11" id="KW-0560">Oxidoreductase</keyword>
<feature type="binding site" evidence="11">
    <location>
        <position position="229"/>
    </location>
    <ligand>
        <name>FMN</name>
        <dbReference type="ChEBI" id="CHEBI:58210"/>
    </ligand>
</feature>
<dbReference type="PIRSF" id="PIRSF000164">
    <property type="entry name" value="DHO_oxidase"/>
    <property type="match status" value="1"/>
</dbReference>